<evidence type="ECO:0000313" key="2">
    <source>
        <dbReference type="Proteomes" id="UP001550378"/>
    </source>
</evidence>
<accession>A0ABV2WC21</accession>
<sequence length="151" mass="14495">MVAVLHRLDGQGAALGHELLGVGAGLGRLGRELAGLAVQRVGLLEGFGDLGVERLAVLPACLSFIPAGGGTGGELLGLCVTGQCENLLSSSNSLLGGVSGVLRPSGVLRGLRGGLAGVAGMGSGLICSIRGVAGVLRCGVGVVPCGVGCGG</sequence>
<comment type="caution">
    <text evidence="1">The sequence shown here is derived from an EMBL/GenBank/DDBJ whole genome shotgun (WGS) entry which is preliminary data.</text>
</comment>
<evidence type="ECO:0000313" key="1">
    <source>
        <dbReference type="EMBL" id="MEU0710870.1"/>
    </source>
</evidence>
<proteinExistence type="predicted"/>
<organism evidence="1 2">
    <name type="scientific">Streptomyces lavendulocolor</name>
    <dbReference type="NCBI Taxonomy" id="67316"/>
    <lineage>
        <taxon>Bacteria</taxon>
        <taxon>Bacillati</taxon>
        <taxon>Actinomycetota</taxon>
        <taxon>Actinomycetes</taxon>
        <taxon>Kitasatosporales</taxon>
        <taxon>Streptomycetaceae</taxon>
        <taxon>Streptomyces</taxon>
    </lineage>
</organism>
<dbReference type="Proteomes" id="UP001550378">
    <property type="component" value="Unassembled WGS sequence"/>
</dbReference>
<protein>
    <submittedName>
        <fullName evidence="1">Uncharacterized protein</fullName>
    </submittedName>
</protein>
<dbReference type="RefSeq" id="WP_359657471.1">
    <property type="nucleotide sequence ID" value="NZ_JBEXZP010000196.1"/>
</dbReference>
<reference evidence="1 2" key="1">
    <citation type="submission" date="2024-06" db="EMBL/GenBank/DDBJ databases">
        <title>The Natural Products Discovery Center: Release of the First 8490 Sequenced Strains for Exploring Actinobacteria Biosynthetic Diversity.</title>
        <authorList>
            <person name="Kalkreuter E."/>
            <person name="Kautsar S.A."/>
            <person name="Yang D."/>
            <person name="Bader C.D."/>
            <person name="Teijaro C.N."/>
            <person name="Fluegel L."/>
            <person name="Davis C.M."/>
            <person name="Simpson J.R."/>
            <person name="Lauterbach L."/>
            <person name="Steele A.D."/>
            <person name="Gui C."/>
            <person name="Meng S."/>
            <person name="Li G."/>
            <person name="Viehrig K."/>
            <person name="Ye F."/>
            <person name="Su P."/>
            <person name="Kiefer A.F."/>
            <person name="Nichols A."/>
            <person name="Cepeda A.J."/>
            <person name="Yan W."/>
            <person name="Fan B."/>
            <person name="Jiang Y."/>
            <person name="Adhikari A."/>
            <person name="Zheng C.-J."/>
            <person name="Schuster L."/>
            <person name="Cowan T.M."/>
            <person name="Smanski M.J."/>
            <person name="Chevrette M.G."/>
            <person name="De Carvalho L.P.S."/>
            <person name="Shen B."/>
        </authorList>
    </citation>
    <scope>NUCLEOTIDE SEQUENCE [LARGE SCALE GENOMIC DNA]</scope>
    <source>
        <strain evidence="1 2">NPDC006337</strain>
    </source>
</reference>
<name>A0ABV2WC21_9ACTN</name>
<dbReference type="EMBL" id="JBEXZR010000029">
    <property type="protein sequence ID" value="MEU0710870.1"/>
    <property type="molecule type" value="Genomic_DNA"/>
</dbReference>
<gene>
    <name evidence="1" type="ORF">ABZ508_26250</name>
</gene>
<keyword evidence="2" id="KW-1185">Reference proteome</keyword>